<dbReference type="OrthoDB" id="5853669at2759"/>
<comment type="caution">
    <text evidence="2">The sequence shown here is derived from an EMBL/GenBank/DDBJ whole genome shotgun (WGS) entry which is preliminary data.</text>
</comment>
<dbReference type="STRING" id="2018661.A0A2A2KN53"/>
<name>A0A2A2KN53_9BILA</name>
<keyword evidence="3" id="KW-1185">Reference proteome</keyword>
<accession>A0A2A2KN53</accession>
<reference evidence="2 3" key="1">
    <citation type="journal article" date="2017" name="Curr. Biol.">
        <title>Genome architecture and evolution of a unichromosomal asexual nematode.</title>
        <authorList>
            <person name="Fradin H."/>
            <person name="Zegar C."/>
            <person name="Gutwein M."/>
            <person name="Lucas J."/>
            <person name="Kovtun M."/>
            <person name="Corcoran D."/>
            <person name="Baugh L.R."/>
            <person name="Kiontke K."/>
            <person name="Gunsalus K."/>
            <person name="Fitch D.H."/>
            <person name="Piano F."/>
        </authorList>
    </citation>
    <scope>NUCLEOTIDE SEQUENCE [LARGE SCALE GENOMIC DNA]</scope>
    <source>
        <strain evidence="2">PF1309</strain>
    </source>
</reference>
<proteinExistence type="predicted"/>
<evidence type="ECO:0000256" key="1">
    <source>
        <dbReference type="SAM" id="MobiDB-lite"/>
    </source>
</evidence>
<evidence type="ECO:0000313" key="2">
    <source>
        <dbReference type="EMBL" id="PAV75404.1"/>
    </source>
</evidence>
<dbReference type="AlphaFoldDB" id="A0A2A2KN53"/>
<sequence length="90" mass="10361">MNNDLTLTPADRQFGKAQQRGTDGEQLYSLFSELLERKLKEMAEHRPKRSIAGNRIRLESGLDDEIQDDYMLQFGVSSKQDGTKVSDFFF</sequence>
<organism evidence="2 3">
    <name type="scientific">Diploscapter pachys</name>
    <dbReference type="NCBI Taxonomy" id="2018661"/>
    <lineage>
        <taxon>Eukaryota</taxon>
        <taxon>Metazoa</taxon>
        <taxon>Ecdysozoa</taxon>
        <taxon>Nematoda</taxon>
        <taxon>Chromadorea</taxon>
        <taxon>Rhabditida</taxon>
        <taxon>Rhabditina</taxon>
        <taxon>Rhabditomorpha</taxon>
        <taxon>Rhabditoidea</taxon>
        <taxon>Rhabditidae</taxon>
        <taxon>Diploscapter</taxon>
    </lineage>
</organism>
<dbReference type="Proteomes" id="UP000218231">
    <property type="component" value="Unassembled WGS sequence"/>
</dbReference>
<feature type="region of interest" description="Disordered" evidence="1">
    <location>
        <begin position="1"/>
        <end position="22"/>
    </location>
</feature>
<evidence type="ECO:0000313" key="3">
    <source>
        <dbReference type="Proteomes" id="UP000218231"/>
    </source>
</evidence>
<dbReference type="EMBL" id="LIAE01008118">
    <property type="protein sequence ID" value="PAV75404.1"/>
    <property type="molecule type" value="Genomic_DNA"/>
</dbReference>
<protein>
    <submittedName>
        <fullName evidence="2">Uncharacterized protein</fullName>
    </submittedName>
</protein>
<gene>
    <name evidence="2" type="ORF">WR25_11007</name>
</gene>